<evidence type="ECO:0000256" key="2">
    <source>
        <dbReference type="SAM" id="SignalP"/>
    </source>
</evidence>
<dbReference type="Gene3D" id="2.60.40.10">
    <property type="entry name" value="Immunoglobulins"/>
    <property type="match status" value="1"/>
</dbReference>
<feature type="transmembrane region" description="Helical" evidence="1">
    <location>
        <begin position="498"/>
        <end position="522"/>
    </location>
</feature>
<feature type="chain" id="PRO_5014807871" evidence="2">
    <location>
        <begin position="30"/>
        <end position="534"/>
    </location>
</feature>
<evidence type="ECO:0000259" key="3">
    <source>
        <dbReference type="Pfam" id="PF17802"/>
    </source>
</evidence>
<dbReference type="RefSeq" id="WP_101625773.1">
    <property type="nucleotide sequence ID" value="NZ_CP071591.1"/>
</dbReference>
<gene>
    <name evidence="5" type="ORF">BLI708_01255</name>
    <name evidence="4" type="ORF">Tam1G_1121</name>
</gene>
<evidence type="ECO:0000256" key="1">
    <source>
        <dbReference type="SAM" id="Phobius"/>
    </source>
</evidence>
<feature type="domain" description="SpaA-like prealbumin fold" evidence="3">
    <location>
        <begin position="373"/>
        <end position="472"/>
    </location>
</feature>
<keyword evidence="7" id="KW-1185">Reference proteome</keyword>
<dbReference type="Gene3D" id="2.60.40.740">
    <property type="match status" value="1"/>
</dbReference>
<evidence type="ECO:0000313" key="7">
    <source>
        <dbReference type="Proteomes" id="UP000663067"/>
    </source>
</evidence>
<dbReference type="EMBL" id="CP071591">
    <property type="protein sequence ID" value="QSY57987.1"/>
    <property type="molecule type" value="Genomic_DNA"/>
</dbReference>
<sequence length="534" mass="55078">MKMRKLFAGLAAAATLLGGLAISATTANAASNDAATITVNNAQEGHTYTAYKFATFDNAQGTDDTATSVDVNTEAAWKEAVYKAADVANGDAAVPAEYGAPTDGDYSGTNAAAYVATFDAATARKFVDELSKNIPAGQTGTAAADGSISVTEGWFLVTDSYKSDNETKTGKSALVATQIKNGDNTFTKIDLNKEGGQNDIETLGVFNAKNENAPVPPTKTVDKTASTVNVGDVLTYTITATVPSTASGYDPYKFTISDNASKGLDVTQSDSNPFTVVVKNFDANGDKTLAAGTDYTLTQTGNAAQGTKTTIVFDNVKDYAGKDIVVTYKGTVTKDAVDSVTNTASVTNNNDQTSEGTPVTKYLGKFDFTKIGVDADANGLAGAEFKVKGTDGNAIKFSQDADGTYYPDANGSDTLTSAAGEQGKLAKGKIAVRGLAAGTYTVEETNAPSSYAQNFKVTFTVVIGENGGEGTLQQDALHQVDTTAKTVKNVKSITQLPLTGAAGTALFAVVALLLAGAGVTVFTKSRGTKRALNA</sequence>
<reference evidence="5 7" key="2">
    <citation type="submission" date="2021-03" db="EMBL/GenBank/DDBJ databases">
        <title>Genome sequencing of Bifidobacterium imperatoris JCM 32708.</title>
        <authorList>
            <person name="Kim J."/>
        </authorList>
    </citation>
    <scope>NUCLEOTIDE SEQUENCE [LARGE SCALE GENOMIC DNA]</scope>
    <source>
        <strain evidence="5 7">JCM 32708</strain>
    </source>
</reference>
<dbReference type="InterPro" id="IPR041033">
    <property type="entry name" value="SpaA_PFL_dom_1"/>
</dbReference>
<dbReference type="GO" id="GO:0005975">
    <property type="term" value="P:carbohydrate metabolic process"/>
    <property type="evidence" value="ECO:0007669"/>
    <property type="project" value="UniProtKB-ARBA"/>
</dbReference>
<dbReference type="NCBIfam" id="TIGR04226">
    <property type="entry name" value="RrgB_K2N_iso_D2"/>
    <property type="match status" value="1"/>
</dbReference>
<protein>
    <submittedName>
        <fullName evidence="5">SpaH/EbpB family LPXTG-anchored major pilin</fullName>
    </submittedName>
</protein>
<dbReference type="InterPro" id="IPR026466">
    <property type="entry name" value="Fim_isopep_form_D2_dom"/>
</dbReference>
<evidence type="ECO:0000313" key="5">
    <source>
        <dbReference type="EMBL" id="QSY57987.1"/>
    </source>
</evidence>
<evidence type="ECO:0000313" key="6">
    <source>
        <dbReference type="Proteomes" id="UP000234855"/>
    </source>
</evidence>
<proteinExistence type="predicted"/>
<dbReference type="Proteomes" id="UP000234855">
    <property type="component" value="Unassembled WGS sequence"/>
</dbReference>
<feature type="signal peptide" evidence="2">
    <location>
        <begin position="1"/>
        <end position="29"/>
    </location>
</feature>
<evidence type="ECO:0000313" key="4">
    <source>
        <dbReference type="EMBL" id="PLS24793.1"/>
    </source>
</evidence>
<organism evidence="4 6">
    <name type="scientific">Bifidobacterium imperatoris</name>
    <dbReference type="NCBI Taxonomy" id="2020965"/>
    <lineage>
        <taxon>Bacteria</taxon>
        <taxon>Bacillati</taxon>
        <taxon>Actinomycetota</taxon>
        <taxon>Actinomycetes</taxon>
        <taxon>Bifidobacteriales</taxon>
        <taxon>Bifidobacteriaceae</taxon>
        <taxon>Bifidobacterium</taxon>
    </lineage>
</organism>
<dbReference type="AlphaFoldDB" id="A0A2N5IS55"/>
<dbReference type="EMBL" id="NMWV01000014">
    <property type="protein sequence ID" value="PLS24793.1"/>
    <property type="molecule type" value="Genomic_DNA"/>
</dbReference>
<accession>A0A2N5IS55</accession>
<dbReference type="Proteomes" id="UP000663067">
    <property type="component" value="Chromosome"/>
</dbReference>
<dbReference type="InterPro" id="IPR013783">
    <property type="entry name" value="Ig-like_fold"/>
</dbReference>
<keyword evidence="1" id="KW-0472">Membrane</keyword>
<keyword evidence="1" id="KW-0812">Transmembrane</keyword>
<keyword evidence="2" id="KW-0732">Signal</keyword>
<reference evidence="4 6" key="1">
    <citation type="submission" date="2017-07" db="EMBL/GenBank/DDBJ databases">
        <title>Bifidobacterium novel species.</title>
        <authorList>
            <person name="Lugli G.A."/>
            <person name="Milani C."/>
            <person name="Duranti S."/>
            <person name="Mangifesta M."/>
        </authorList>
    </citation>
    <scope>NUCLEOTIDE SEQUENCE [LARGE SCALE GENOMIC DNA]</scope>
    <source>
        <strain evidence="4 6">45</strain>
    </source>
</reference>
<dbReference type="Pfam" id="PF17802">
    <property type="entry name" value="SpaA"/>
    <property type="match status" value="1"/>
</dbReference>
<keyword evidence="1" id="KW-1133">Transmembrane helix</keyword>
<name>A0A2N5IS55_9BIFI</name>
<dbReference type="NCBIfam" id="NF033902">
    <property type="entry name" value="iso_D2_wall_anc"/>
    <property type="match status" value="1"/>
</dbReference>
<dbReference type="InterPro" id="IPR048052">
    <property type="entry name" value="FM1-like"/>
</dbReference>